<sequence>MKSRTQADPFDPINLDKTTTLNFAHNSPTDGQLGVTNCISGKELSVATTNFAHNSHLNYPTLNYGELRVLDFIYAKELIVPTTNFATHADFILGHLVNTVFLTCKQLIRLPGLVTQACNLSGGTKAKEHWFSQRSRIFCGKNLSCPFQAWSSAMGSWRKPLVSSLLEWKAQREAGFTEPAWKDYRPVSAWIHHVSA</sequence>
<accession>A0ABR2SZC7</accession>
<evidence type="ECO:0000313" key="1">
    <source>
        <dbReference type="EMBL" id="KAK9030601.1"/>
    </source>
</evidence>
<proteinExistence type="predicted"/>
<keyword evidence="2" id="KW-1185">Reference proteome</keyword>
<dbReference type="Proteomes" id="UP001396334">
    <property type="component" value="Unassembled WGS sequence"/>
</dbReference>
<name>A0ABR2SZC7_9ROSI</name>
<reference evidence="1 2" key="1">
    <citation type="journal article" date="2024" name="G3 (Bethesda)">
        <title>Genome assembly of Hibiscus sabdariffa L. provides insights into metabolisms of medicinal natural products.</title>
        <authorList>
            <person name="Kim T."/>
        </authorList>
    </citation>
    <scope>NUCLEOTIDE SEQUENCE [LARGE SCALE GENOMIC DNA]</scope>
    <source>
        <strain evidence="1">TK-2024</strain>
        <tissue evidence="1">Old leaves</tissue>
    </source>
</reference>
<comment type="caution">
    <text evidence="1">The sequence shown here is derived from an EMBL/GenBank/DDBJ whole genome shotgun (WGS) entry which is preliminary data.</text>
</comment>
<organism evidence="1 2">
    <name type="scientific">Hibiscus sabdariffa</name>
    <name type="common">roselle</name>
    <dbReference type="NCBI Taxonomy" id="183260"/>
    <lineage>
        <taxon>Eukaryota</taxon>
        <taxon>Viridiplantae</taxon>
        <taxon>Streptophyta</taxon>
        <taxon>Embryophyta</taxon>
        <taxon>Tracheophyta</taxon>
        <taxon>Spermatophyta</taxon>
        <taxon>Magnoliopsida</taxon>
        <taxon>eudicotyledons</taxon>
        <taxon>Gunneridae</taxon>
        <taxon>Pentapetalae</taxon>
        <taxon>rosids</taxon>
        <taxon>malvids</taxon>
        <taxon>Malvales</taxon>
        <taxon>Malvaceae</taxon>
        <taxon>Malvoideae</taxon>
        <taxon>Hibiscus</taxon>
    </lineage>
</organism>
<evidence type="ECO:0000313" key="2">
    <source>
        <dbReference type="Proteomes" id="UP001396334"/>
    </source>
</evidence>
<protein>
    <submittedName>
        <fullName evidence="1">Uncharacterized protein</fullName>
    </submittedName>
</protein>
<dbReference type="EMBL" id="JBBPBN010000010">
    <property type="protein sequence ID" value="KAK9030601.1"/>
    <property type="molecule type" value="Genomic_DNA"/>
</dbReference>
<gene>
    <name evidence="1" type="ORF">V6N11_032023</name>
</gene>